<reference evidence="1" key="1">
    <citation type="submission" date="2018-02" db="EMBL/GenBank/DDBJ databases">
        <title>Rhizophora mucronata_Transcriptome.</title>
        <authorList>
            <person name="Meera S.P."/>
            <person name="Sreeshan A."/>
            <person name="Augustine A."/>
        </authorList>
    </citation>
    <scope>NUCLEOTIDE SEQUENCE</scope>
    <source>
        <tissue evidence="1">Leaf</tissue>
    </source>
</reference>
<protein>
    <submittedName>
        <fullName evidence="1">Uncharacterized protein</fullName>
    </submittedName>
</protein>
<accession>A0A2P2NRA7</accession>
<dbReference type="EMBL" id="GGEC01064558">
    <property type="protein sequence ID" value="MBX45042.1"/>
    <property type="molecule type" value="Transcribed_RNA"/>
</dbReference>
<proteinExistence type="predicted"/>
<organism evidence="1">
    <name type="scientific">Rhizophora mucronata</name>
    <name type="common">Asiatic mangrove</name>
    <dbReference type="NCBI Taxonomy" id="61149"/>
    <lineage>
        <taxon>Eukaryota</taxon>
        <taxon>Viridiplantae</taxon>
        <taxon>Streptophyta</taxon>
        <taxon>Embryophyta</taxon>
        <taxon>Tracheophyta</taxon>
        <taxon>Spermatophyta</taxon>
        <taxon>Magnoliopsida</taxon>
        <taxon>eudicotyledons</taxon>
        <taxon>Gunneridae</taxon>
        <taxon>Pentapetalae</taxon>
        <taxon>rosids</taxon>
        <taxon>fabids</taxon>
        <taxon>Malpighiales</taxon>
        <taxon>Rhizophoraceae</taxon>
        <taxon>Rhizophora</taxon>
    </lineage>
</organism>
<name>A0A2P2NRA7_RHIMU</name>
<evidence type="ECO:0000313" key="1">
    <source>
        <dbReference type="EMBL" id="MBX45042.1"/>
    </source>
</evidence>
<sequence>MPLAPGPTSPIYNQWPGTIDGAYTLKNISPKENQIRK</sequence>
<dbReference type="AlphaFoldDB" id="A0A2P2NRA7"/>